<name>A0A6M3IWF7_9ZZZZ</name>
<gene>
    <name evidence="3" type="ORF">MM415B00960_0023</name>
</gene>
<keyword evidence="1" id="KW-0175">Coiled coil</keyword>
<dbReference type="AlphaFoldDB" id="A0A6M3IWF7"/>
<evidence type="ECO:0000256" key="2">
    <source>
        <dbReference type="SAM" id="Phobius"/>
    </source>
</evidence>
<accession>A0A6M3IWF7</accession>
<keyword evidence="2" id="KW-1133">Transmembrane helix</keyword>
<keyword evidence="2" id="KW-0812">Transmembrane</keyword>
<feature type="transmembrane region" description="Helical" evidence="2">
    <location>
        <begin position="6"/>
        <end position="24"/>
    </location>
</feature>
<organism evidence="3">
    <name type="scientific">viral metagenome</name>
    <dbReference type="NCBI Taxonomy" id="1070528"/>
    <lineage>
        <taxon>unclassified sequences</taxon>
        <taxon>metagenomes</taxon>
        <taxon>organismal metagenomes</taxon>
    </lineage>
</organism>
<dbReference type="EMBL" id="MT141439">
    <property type="protein sequence ID" value="QJA61375.1"/>
    <property type="molecule type" value="Genomic_DNA"/>
</dbReference>
<sequence length="121" mass="13890">MGEYTSWIQLTITAALLGLVFAAIKSGLKRTIETIEKYVDKEIFRMGKDVEIAHSRIDDANTERRAEYLLESRHTLICSNKMHELKEHVTGSLNAVFDAIRALEKKIDKLDGRTHFLQDKE</sequence>
<reference evidence="3" key="1">
    <citation type="submission" date="2020-03" db="EMBL/GenBank/DDBJ databases">
        <title>The deep terrestrial virosphere.</title>
        <authorList>
            <person name="Holmfeldt K."/>
            <person name="Nilsson E."/>
            <person name="Simone D."/>
            <person name="Lopez-Fernandez M."/>
            <person name="Wu X."/>
            <person name="de Brujin I."/>
            <person name="Lundin D."/>
            <person name="Andersson A."/>
            <person name="Bertilsson S."/>
            <person name="Dopson M."/>
        </authorList>
    </citation>
    <scope>NUCLEOTIDE SEQUENCE</scope>
    <source>
        <strain evidence="3">MM415B00960</strain>
    </source>
</reference>
<keyword evidence="2" id="KW-0472">Membrane</keyword>
<proteinExistence type="predicted"/>
<evidence type="ECO:0000313" key="3">
    <source>
        <dbReference type="EMBL" id="QJA61375.1"/>
    </source>
</evidence>
<evidence type="ECO:0000256" key="1">
    <source>
        <dbReference type="SAM" id="Coils"/>
    </source>
</evidence>
<protein>
    <submittedName>
        <fullName evidence="3">Uncharacterized protein</fullName>
    </submittedName>
</protein>
<feature type="coiled-coil region" evidence="1">
    <location>
        <begin position="93"/>
        <end position="120"/>
    </location>
</feature>